<evidence type="ECO:0000259" key="1">
    <source>
        <dbReference type="Pfam" id="PF01261"/>
    </source>
</evidence>
<proteinExistence type="predicted"/>
<dbReference type="InterPro" id="IPR013022">
    <property type="entry name" value="Xyl_isomerase-like_TIM-brl"/>
</dbReference>
<dbReference type="RefSeq" id="WP_220228799.1">
    <property type="nucleotide sequence ID" value="NZ_JAICBX010000002.1"/>
</dbReference>
<dbReference type="SUPFAM" id="SSF51658">
    <property type="entry name" value="Xylose isomerase-like"/>
    <property type="match status" value="1"/>
</dbReference>
<accession>A0AAE2ZKF0</accession>
<dbReference type="InterPro" id="IPR050312">
    <property type="entry name" value="IolE/XylAMocC-like"/>
</dbReference>
<dbReference type="PANTHER" id="PTHR12110:SF48">
    <property type="entry name" value="BLL3656 PROTEIN"/>
    <property type="match status" value="1"/>
</dbReference>
<dbReference type="AlphaFoldDB" id="A0AAE2ZKF0"/>
<sequence>MTAQSNNESPDLLAAYWTIAGDVYPSAPSEISPHSVVERVEAAAEAGYRGVGLIHADLVHQAGLIGLGTMRNILDDHDMPHVELELLVDWFASGEKKSASNRMLEELCEAATVLGARDLKIAGDYDKTDIDIEKAIESFAAICETAKHSGVKIGLEIMPFSNVATLERGLEIVAGADHEYGGLVLDIWHMARGGASYEAVSRVPENAIVSVELSDADADVRGSLFEDTIHNRRLCGQGALDPSGFVEAIRKTGFDDFWSVEIISREHRRLPIREAAGRSFVTTMAQFQSR</sequence>
<evidence type="ECO:0000313" key="3">
    <source>
        <dbReference type="Proteomes" id="UP001196509"/>
    </source>
</evidence>
<name>A0AAE2ZKF0_9HYPH</name>
<dbReference type="GO" id="GO:0016853">
    <property type="term" value="F:isomerase activity"/>
    <property type="evidence" value="ECO:0007669"/>
    <property type="project" value="UniProtKB-KW"/>
</dbReference>
<comment type="caution">
    <text evidence="2">The sequence shown here is derived from an EMBL/GenBank/DDBJ whole genome shotgun (WGS) entry which is preliminary data.</text>
</comment>
<dbReference type="PANTHER" id="PTHR12110">
    <property type="entry name" value="HYDROXYPYRUVATE ISOMERASE"/>
    <property type="match status" value="1"/>
</dbReference>
<feature type="domain" description="Xylose isomerase-like TIM barrel" evidence="1">
    <location>
        <begin position="40"/>
        <end position="276"/>
    </location>
</feature>
<reference evidence="2" key="1">
    <citation type="submission" date="2021-08" db="EMBL/GenBank/DDBJ databases">
        <title>Hoeflea bacterium WL0058 sp. nov., isolated from the sediment.</title>
        <authorList>
            <person name="Wang L."/>
            <person name="Zhang D."/>
        </authorList>
    </citation>
    <scope>NUCLEOTIDE SEQUENCE</scope>
    <source>
        <strain evidence="2">WL0058</strain>
    </source>
</reference>
<dbReference type="InterPro" id="IPR036237">
    <property type="entry name" value="Xyl_isomerase-like_sf"/>
</dbReference>
<dbReference type="EMBL" id="JAICBX010000002">
    <property type="protein sequence ID" value="MBW8638148.1"/>
    <property type="molecule type" value="Genomic_DNA"/>
</dbReference>
<keyword evidence="3" id="KW-1185">Reference proteome</keyword>
<protein>
    <submittedName>
        <fullName evidence="2">Sugar phosphate isomerase/epimerase</fullName>
    </submittedName>
</protein>
<dbReference type="Gene3D" id="3.20.20.150">
    <property type="entry name" value="Divalent-metal-dependent TIM barrel enzymes"/>
    <property type="match status" value="1"/>
</dbReference>
<organism evidence="2 3">
    <name type="scientific">Flavimaribacter sediminis</name>
    <dbReference type="NCBI Taxonomy" id="2865987"/>
    <lineage>
        <taxon>Bacteria</taxon>
        <taxon>Pseudomonadati</taxon>
        <taxon>Pseudomonadota</taxon>
        <taxon>Alphaproteobacteria</taxon>
        <taxon>Hyphomicrobiales</taxon>
        <taxon>Rhizobiaceae</taxon>
        <taxon>Flavimaribacter</taxon>
    </lineage>
</organism>
<gene>
    <name evidence="2" type="ORF">K1W69_13205</name>
</gene>
<keyword evidence="2" id="KW-0413">Isomerase</keyword>
<evidence type="ECO:0000313" key="2">
    <source>
        <dbReference type="EMBL" id="MBW8638148.1"/>
    </source>
</evidence>
<dbReference type="Pfam" id="PF01261">
    <property type="entry name" value="AP_endonuc_2"/>
    <property type="match status" value="1"/>
</dbReference>
<dbReference type="Proteomes" id="UP001196509">
    <property type="component" value="Unassembled WGS sequence"/>
</dbReference>